<dbReference type="AlphaFoldDB" id="A0A1I4PCH8"/>
<dbReference type="GO" id="GO:0046872">
    <property type="term" value="F:metal ion binding"/>
    <property type="evidence" value="ECO:0007669"/>
    <property type="project" value="UniProtKB-UniRule"/>
</dbReference>
<dbReference type="InterPro" id="IPR058240">
    <property type="entry name" value="rSAM_sf"/>
</dbReference>
<dbReference type="InterPro" id="IPR004559">
    <property type="entry name" value="HemW-like"/>
</dbReference>
<keyword evidence="9 10" id="KW-0143">Chaperone</keyword>
<keyword evidence="4 10" id="KW-0349">Heme</keyword>
<keyword evidence="7 10" id="KW-0408">Iron</keyword>
<organism evidence="12 13">
    <name type="scientific">Ectothiorhodospira mobilis</name>
    <dbReference type="NCBI Taxonomy" id="195064"/>
    <lineage>
        <taxon>Bacteria</taxon>
        <taxon>Pseudomonadati</taxon>
        <taxon>Pseudomonadota</taxon>
        <taxon>Gammaproteobacteria</taxon>
        <taxon>Chromatiales</taxon>
        <taxon>Ectothiorhodospiraceae</taxon>
        <taxon>Ectothiorhodospira</taxon>
    </lineage>
</organism>
<evidence type="ECO:0000256" key="10">
    <source>
        <dbReference type="RuleBase" id="RU364116"/>
    </source>
</evidence>
<evidence type="ECO:0000256" key="6">
    <source>
        <dbReference type="ARBA" id="ARBA00022723"/>
    </source>
</evidence>
<dbReference type="GO" id="GO:0005737">
    <property type="term" value="C:cytoplasm"/>
    <property type="evidence" value="ECO:0007669"/>
    <property type="project" value="UniProtKB-SubCell"/>
</dbReference>
<sequence length="382" mass="41722">MPTPPLALYVHIPWCVRKCPYCDFNSHAAREIPEEAYLQALLADLEVDLQRLPQRALVSVFIGGGTPSLFTPQTIGRLLERAARRPGLVHDAEITLEANPGTLERARFRGFRDAGVNRLSIGAQSLDDTLLRRLGRIHDARAVVDAVAAARSAGFTHLNLDLMCALPGQTPAQARADLDAALALEPEHLSWYELTLEAGTAFARHPPALPDEDARAAMQEAGRERLQRAGFEHYEVSAHARPGHHCRHNLNYWRFGDYLGIGAGAHGKHTLPGGRILRRWKQADAATFMAAAMAGDAVDGTEALDPPAATFDFMLNALRLTQGVPATLFTRHTGLPLSHLEPARGTAVARGLLQDRPDRLQATALGRRYLDDLVALFIPQGN</sequence>
<keyword evidence="10" id="KW-0963">Cytoplasm</keyword>
<keyword evidence="8 10" id="KW-0411">Iron-sulfur</keyword>
<comment type="subcellular location">
    <subcellularLocation>
        <location evidence="10">Cytoplasm</location>
    </subcellularLocation>
</comment>
<dbReference type="GO" id="GO:0006779">
    <property type="term" value="P:porphyrin-containing compound biosynthetic process"/>
    <property type="evidence" value="ECO:0007669"/>
    <property type="project" value="InterPro"/>
</dbReference>
<dbReference type="EMBL" id="FOUO01000001">
    <property type="protein sequence ID" value="SFM25534.1"/>
    <property type="molecule type" value="Genomic_DNA"/>
</dbReference>
<evidence type="ECO:0000256" key="4">
    <source>
        <dbReference type="ARBA" id="ARBA00022617"/>
    </source>
</evidence>
<dbReference type="OrthoDB" id="9808022at2"/>
<dbReference type="InterPro" id="IPR007197">
    <property type="entry name" value="rSAM"/>
</dbReference>
<dbReference type="PANTHER" id="PTHR13932:SF5">
    <property type="entry name" value="RADICAL S-ADENOSYL METHIONINE DOMAIN-CONTAINING PROTEIN 1, MITOCHONDRIAL"/>
    <property type="match status" value="1"/>
</dbReference>
<dbReference type="SFLD" id="SFLDF00562">
    <property type="entry name" value="HemN-like__clustered_with_heat"/>
    <property type="match status" value="1"/>
</dbReference>
<dbReference type="CDD" id="cd01335">
    <property type="entry name" value="Radical_SAM"/>
    <property type="match status" value="1"/>
</dbReference>
<comment type="similarity">
    <text evidence="2">Belongs to the anaerobic coproporphyrinogen-III oxidase family. HemW subfamily.</text>
</comment>
<accession>A0A1I4PCH8</accession>
<dbReference type="Pfam" id="PF04055">
    <property type="entry name" value="Radical_SAM"/>
    <property type="match status" value="1"/>
</dbReference>
<keyword evidence="6 10" id="KW-0479">Metal-binding</keyword>
<dbReference type="SFLD" id="SFLDG01082">
    <property type="entry name" value="B12-binding_domain_containing"/>
    <property type="match status" value="1"/>
</dbReference>
<dbReference type="InterPro" id="IPR013785">
    <property type="entry name" value="Aldolase_TIM"/>
</dbReference>
<evidence type="ECO:0000256" key="3">
    <source>
        <dbReference type="ARBA" id="ARBA00017228"/>
    </source>
</evidence>
<evidence type="ECO:0000313" key="13">
    <source>
        <dbReference type="Proteomes" id="UP000199556"/>
    </source>
</evidence>
<dbReference type="InterPro" id="IPR034505">
    <property type="entry name" value="Coproporphyrinogen-III_oxidase"/>
</dbReference>
<keyword evidence="5 10" id="KW-0949">S-adenosyl-L-methionine</keyword>
<protein>
    <recommendedName>
        <fullName evidence="3 10">Heme chaperone HemW</fullName>
    </recommendedName>
</protein>
<evidence type="ECO:0000256" key="1">
    <source>
        <dbReference type="ARBA" id="ARBA00001966"/>
    </source>
</evidence>
<evidence type="ECO:0000259" key="11">
    <source>
        <dbReference type="PROSITE" id="PS51918"/>
    </source>
</evidence>
<dbReference type="SFLD" id="SFLDF00288">
    <property type="entry name" value="HemN-like__clustered_with_nucl"/>
    <property type="match status" value="1"/>
</dbReference>
<dbReference type="GO" id="GO:0051539">
    <property type="term" value="F:4 iron, 4 sulfur cluster binding"/>
    <property type="evidence" value="ECO:0007669"/>
    <property type="project" value="UniProtKB-UniRule"/>
</dbReference>
<dbReference type="InterPro" id="IPR010723">
    <property type="entry name" value="HemN_C"/>
</dbReference>
<dbReference type="NCBIfam" id="TIGR00539">
    <property type="entry name" value="hemN_rel"/>
    <property type="match status" value="1"/>
</dbReference>
<evidence type="ECO:0000256" key="2">
    <source>
        <dbReference type="ARBA" id="ARBA00006100"/>
    </source>
</evidence>
<evidence type="ECO:0000313" key="12">
    <source>
        <dbReference type="EMBL" id="SFM25534.1"/>
    </source>
</evidence>
<evidence type="ECO:0000256" key="7">
    <source>
        <dbReference type="ARBA" id="ARBA00023004"/>
    </source>
</evidence>
<keyword evidence="13" id="KW-1185">Reference proteome</keyword>
<keyword evidence="10" id="KW-0004">4Fe-4S</keyword>
<comment type="cofactor">
    <cofactor evidence="1">
        <name>[4Fe-4S] cluster</name>
        <dbReference type="ChEBI" id="CHEBI:49883"/>
    </cofactor>
</comment>
<dbReference type="PANTHER" id="PTHR13932">
    <property type="entry name" value="COPROPORPHYRINIGEN III OXIDASE"/>
    <property type="match status" value="1"/>
</dbReference>
<dbReference type="GO" id="GO:0004109">
    <property type="term" value="F:coproporphyrinogen oxidase activity"/>
    <property type="evidence" value="ECO:0007669"/>
    <property type="project" value="InterPro"/>
</dbReference>
<dbReference type="SFLD" id="SFLDS00029">
    <property type="entry name" value="Radical_SAM"/>
    <property type="match status" value="1"/>
</dbReference>
<reference evidence="12 13" key="1">
    <citation type="submission" date="2016-10" db="EMBL/GenBank/DDBJ databases">
        <authorList>
            <person name="de Groot N.N."/>
        </authorList>
    </citation>
    <scope>NUCLEOTIDE SEQUENCE [LARGE SCALE GENOMIC DNA]</scope>
    <source>
        <strain evidence="12 13">DSM 4180</strain>
    </source>
</reference>
<dbReference type="Pfam" id="PF06969">
    <property type="entry name" value="HemN_C"/>
    <property type="match status" value="1"/>
</dbReference>
<dbReference type="InterPro" id="IPR006638">
    <property type="entry name" value="Elp3/MiaA/NifB-like_rSAM"/>
</dbReference>
<dbReference type="SMART" id="SM00729">
    <property type="entry name" value="Elp3"/>
    <property type="match status" value="1"/>
</dbReference>
<evidence type="ECO:0000256" key="5">
    <source>
        <dbReference type="ARBA" id="ARBA00022691"/>
    </source>
</evidence>
<dbReference type="SUPFAM" id="SSF102114">
    <property type="entry name" value="Radical SAM enzymes"/>
    <property type="match status" value="1"/>
</dbReference>
<name>A0A1I4PCH8_ECTMO</name>
<proteinExistence type="inferred from homology"/>
<feature type="domain" description="Radical SAM core" evidence="11">
    <location>
        <begin position="1"/>
        <end position="232"/>
    </location>
</feature>
<comment type="function">
    <text evidence="10">Probably acts as a heme chaperone, transferring heme to an unknown acceptor. Binds one molecule of heme per monomer, possibly covalently. Binds 1 [4Fe-4S] cluster. The cluster is coordinated with 3 cysteines and an exchangeable S-adenosyl-L-methionine.</text>
</comment>
<dbReference type="PROSITE" id="PS51918">
    <property type="entry name" value="RADICAL_SAM"/>
    <property type="match status" value="1"/>
</dbReference>
<evidence type="ECO:0000256" key="8">
    <source>
        <dbReference type="ARBA" id="ARBA00023014"/>
    </source>
</evidence>
<dbReference type="STRING" id="195064.SAMN05421721_101175"/>
<dbReference type="Gene3D" id="3.20.20.70">
    <property type="entry name" value="Aldolase class I"/>
    <property type="match status" value="1"/>
</dbReference>
<dbReference type="SFLD" id="SFLDG01065">
    <property type="entry name" value="anaerobic_coproporphyrinogen-I"/>
    <property type="match status" value="1"/>
</dbReference>
<dbReference type="RefSeq" id="WP_090483306.1">
    <property type="nucleotide sequence ID" value="NZ_FOUO01000001.1"/>
</dbReference>
<gene>
    <name evidence="12" type="ORF">SAMN05421721_101175</name>
</gene>
<dbReference type="Proteomes" id="UP000199556">
    <property type="component" value="Unassembled WGS sequence"/>
</dbReference>
<evidence type="ECO:0000256" key="9">
    <source>
        <dbReference type="ARBA" id="ARBA00023186"/>
    </source>
</evidence>